<dbReference type="EMBL" id="JBHLVO010000002">
    <property type="protein sequence ID" value="MFC0270769.1"/>
    <property type="molecule type" value="Genomic_DNA"/>
</dbReference>
<evidence type="ECO:0000313" key="2">
    <source>
        <dbReference type="EMBL" id="MFC0270769.1"/>
    </source>
</evidence>
<reference evidence="2 3" key="1">
    <citation type="submission" date="2024-09" db="EMBL/GenBank/DDBJ databases">
        <authorList>
            <person name="Sun Q."/>
            <person name="Mori K."/>
        </authorList>
    </citation>
    <scope>NUCLEOTIDE SEQUENCE [LARGE SCALE GENOMIC DNA]</scope>
    <source>
        <strain evidence="2 3">CCM 7228</strain>
    </source>
</reference>
<feature type="domain" description="N-acetyltransferase" evidence="1">
    <location>
        <begin position="1"/>
        <end position="150"/>
    </location>
</feature>
<dbReference type="SUPFAM" id="SSF55729">
    <property type="entry name" value="Acyl-CoA N-acyltransferases (Nat)"/>
    <property type="match status" value="1"/>
</dbReference>
<organism evidence="2 3">
    <name type="scientific">Metabacillus herbersteinensis</name>
    <dbReference type="NCBI Taxonomy" id="283816"/>
    <lineage>
        <taxon>Bacteria</taxon>
        <taxon>Bacillati</taxon>
        <taxon>Bacillota</taxon>
        <taxon>Bacilli</taxon>
        <taxon>Bacillales</taxon>
        <taxon>Bacillaceae</taxon>
        <taxon>Metabacillus</taxon>
    </lineage>
</organism>
<name>A0ABV6GAQ5_9BACI</name>
<sequence>MIQQINLLDTVEAENLLKMQKLSYLVEAAIIDFYDIPPLKDTLISLQSCRETFFGYYLEHELVGAIAFQQVDDTIDICRLIVHPRHFRKGVAQSLLAFILSTEKITTITVSTGSLNKPALSLYNKAGFVQTGTLAIAEDISITNLKRKKG</sequence>
<dbReference type="CDD" id="cd04301">
    <property type="entry name" value="NAT_SF"/>
    <property type="match status" value="1"/>
</dbReference>
<keyword evidence="3" id="KW-1185">Reference proteome</keyword>
<dbReference type="Proteomes" id="UP001589854">
    <property type="component" value="Unassembled WGS sequence"/>
</dbReference>
<gene>
    <name evidence="2" type="ORF">ACFFIX_04795</name>
</gene>
<dbReference type="PROSITE" id="PS51186">
    <property type="entry name" value="GNAT"/>
    <property type="match status" value="1"/>
</dbReference>
<comment type="caution">
    <text evidence="2">The sequence shown here is derived from an EMBL/GenBank/DDBJ whole genome shotgun (WGS) entry which is preliminary data.</text>
</comment>
<dbReference type="Pfam" id="PF13508">
    <property type="entry name" value="Acetyltransf_7"/>
    <property type="match status" value="1"/>
</dbReference>
<accession>A0ABV6GAQ5</accession>
<proteinExistence type="predicted"/>
<evidence type="ECO:0000259" key="1">
    <source>
        <dbReference type="PROSITE" id="PS51186"/>
    </source>
</evidence>
<dbReference type="Gene3D" id="3.40.630.30">
    <property type="match status" value="1"/>
</dbReference>
<evidence type="ECO:0000313" key="3">
    <source>
        <dbReference type="Proteomes" id="UP001589854"/>
    </source>
</evidence>
<protein>
    <submittedName>
        <fullName evidence="2">GNAT family N-acetyltransferase</fullName>
    </submittedName>
</protein>
<dbReference type="RefSeq" id="WP_378931061.1">
    <property type="nucleotide sequence ID" value="NZ_JBHLVO010000002.1"/>
</dbReference>
<dbReference type="InterPro" id="IPR000182">
    <property type="entry name" value="GNAT_dom"/>
</dbReference>
<dbReference type="InterPro" id="IPR016181">
    <property type="entry name" value="Acyl_CoA_acyltransferase"/>
</dbReference>